<sequence length="153" mass="18139">MWILQRNITALRRKKKAIQKSNKDIEREAEDEFMKTLLLMEATLKAENEELLERKAQLQEAIKKEAELIDQYKVEMKKFPRRSVRFPSVNDEESGDEAELAKKIATLKWHSKEMEMRNKNLVQSIREEDVAILNLKVKLRVLPFSKELQVEQD</sequence>
<feature type="coiled-coil region" evidence="1">
    <location>
        <begin position="8"/>
        <end position="75"/>
    </location>
</feature>
<evidence type="ECO:0000313" key="2">
    <source>
        <dbReference type="EMBL" id="CAI8053221.1"/>
    </source>
</evidence>
<gene>
    <name evidence="2" type="ORF">GBAR_LOCUS29104</name>
</gene>
<dbReference type="EMBL" id="CASHTH010004078">
    <property type="protein sequence ID" value="CAI8053221.1"/>
    <property type="molecule type" value="Genomic_DNA"/>
</dbReference>
<keyword evidence="1" id="KW-0175">Coiled coil</keyword>
<evidence type="ECO:0000256" key="1">
    <source>
        <dbReference type="SAM" id="Coils"/>
    </source>
</evidence>
<evidence type="ECO:0000313" key="3">
    <source>
        <dbReference type="Proteomes" id="UP001174909"/>
    </source>
</evidence>
<proteinExistence type="predicted"/>
<dbReference type="AlphaFoldDB" id="A0AA35TT04"/>
<keyword evidence="3" id="KW-1185">Reference proteome</keyword>
<organism evidence="2 3">
    <name type="scientific">Geodia barretti</name>
    <name type="common">Barrett's horny sponge</name>
    <dbReference type="NCBI Taxonomy" id="519541"/>
    <lineage>
        <taxon>Eukaryota</taxon>
        <taxon>Metazoa</taxon>
        <taxon>Porifera</taxon>
        <taxon>Demospongiae</taxon>
        <taxon>Heteroscleromorpha</taxon>
        <taxon>Tetractinellida</taxon>
        <taxon>Astrophorina</taxon>
        <taxon>Geodiidae</taxon>
        <taxon>Geodia</taxon>
    </lineage>
</organism>
<dbReference type="Proteomes" id="UP001174909">
    <property type="component" value="Unassembled WGS sequence"/>
</dbReference>
<reference evidence="2" key="1">
    <citation type="submission" date="2023-03" db="EMBL/GenBank/DDBJ databases">
        <authorList>
            <person name="Steffen K."/>
            <person name="Cardenas P."/>
        </authorList>
    </citation>
    <scope>NUCLEOTIDE SEQUENCE</scope>
</reference>
<name>A0AA35TT04_GEOBA</name>
<protein>
    <submittedName>
        <fullName evidence="2">Uncharacterized protein</fullName>
    </submittedName>
</protein>
<comment type="caution">
    <text evidence="2">The sequence shown here is derived from an EMBL/GenBank/DDBJ whole genome shotgun (WGS) entry which is preliminary data.</text>
</comment>
<accession>A0AA35TT04</accession>